<dbReference type="SUPFAM" id="SSF88946">
    <property type="entry name" value="Sigma2 domain of RNA polymerase sigma factors"/>
    <property type="match status" value="1"/>
</dbReference>
<accession>A0A378WQC5</accession>
<organism evidence="1 2">
    <name type="scientific">Nocardia africana</name>
    <dbReference type="NCBI Taxonomy" id="134964"/>
    <lineage>
        <taxon>Bacteria</taxon>
        <taxon>Bacillati</taxon>
        <taxon>Actinomycetota</taxon>
        <taxon>Actinomycetes</taxon>
        <taxon>Mycobacteriales</taxon>
        <taxon>Nocardiaceae</taxon>
        <taxon>Nocardia</taxon>
    </lineage>
</organism>
<dbReference type="OrthoDB" id="5243766at2"/>
<evidence type="ECO:0000313" key="1">
    <source>
        <dbReference type="EMBL" id="SUA43550.1"/>
    </source>
</evidence>
<reference evidence="1 2" key="1">
    <citation type="submission" date="2018-06" db="EMBL/GenBank/DDBJ databases">
        <authorList>
            <consortium name="Pathogen Informatics"/>
            <person name="Doyle S."/>
        </authorList>
    </citation>
    <scope>NUCLEOTIDE SEQUENCE [LARGE SCALE GENOMIC DNA]</scope>
    <source>
        <strain evidence="1 2">NCTC13184</strain>
    </source>
</reference>
<proteinExistence type="predicted"/>
<sequence>MDIDQRYRQSSSTTITAAELATLLHKSAAGDAESFAAFYRSTNARLMARLTAILRSPGLAQEVSQEVYLQAWSAAGEYDAGGPVRWPG</sequence>
<dbReference type="EMBL" id="UGRU01000001">
    <property type="protein sequence ID" value="SUA43550.1"/>
    <property type="molecule type" value="Genomic_DNA"/>
</dbReference>
<dbReference type="InterPro" id="IPR013325">
    <property type="entry name" value="RNA_pol_sigma_r2"/>
</dbReference>
<dbReference type="RefSeq" id="WP_128145194.1">
    <property type="nucleotide sequence ID" value="NZ_UGRU01000001.1"/>
</dbReference>
<name>A0A378WQC5_9NOCA</name>
<protein>
    <submittedName>
        <fullName evidence="1">Sigma-K factor</fullName>
    </submittedName>
</protein>
<dbReference type="Proteomes" id="UP000255082">
    <property type="component" value="Unassembled WGS sequence"/>
</dbReference>
<evidence type="ECO:0000313" key="2">
    <source>
        <dbReference type="Proteomes" id="UP000255082"/>
    </source>
</evidence>
<dbReference type="GO" id="GO:0006352">
    <property type="term" value="P:DNA-templated transcription initiation"/>
    <property type="evidence" value="ECO:0007669"/>
    <property type="project" value="InterPro"/>
</dbReference>
<dbReference type="AlphaFoldDB" id="A0A378WQC5"/>
<dbReference type="GO" id="GO:0003700">
    <property type="term" value="F:DNA-binding transcription factor activity"/>
    <property type="evidence" value="ECO:0007669"/>
    <property type="project" value="InterPro"/>
</dbReference>
<gene>
    <name evidence="1" type="primary">sigK_3</name>
    <name evidence="1" type="ORF">NCTC13184_02919</name>
</gene>
<dbReference type="Gene3D" id="1.10.1740.10">
    <property type="match status" value="1"/>
</dbReference>